<dbReference type="GO" id="GO:0016020">
    <property type="term" value="C:membrane"/>
    <property type="evidence" value="ECO:0007669"/>
    <property type="project" value="UniProtKB-SubCell"/>
</dbReference>
<feature type="transmembrane region" description="Helical" evidence="7">
    <location>
        <begin position="506"/>
        <end position="530"/>
    </location>
</feature>
<dbReference type="InterPro" id="IPR001594">
    <property type="entry name" value="Palmitoyltrfase_DHHC"/>
</dbReference>
<evidence type="ECO:0000256" key="3">
    <source>
        <dbReference type="ARBA" id="ARBA00022692"/>
    </source>
</evidence>
<keyword evidence="3 7" id="KW-0812">Transmembrane</keyword>
<evidence type="ECO:0000313" key="10">
    <source>
        <dbReference type="EMBL" id="KAL2724625.1"/>
    </source>
</evidence>
<evidence type="ECO:0000313" key="11">
    <source>
        <dbReference type="Proteomes" id="UP001607303"/>
    </source>
</evidence>
<evidence type="ECO:0000256" key="5">
    <source>
        <dbReference type="ARBA" id="ARBA00023136"/>
    </source>
</evidence>
<dbReference type="InterPro" id="IPR039859">
    <property type="entry name" value="PFA4/ZDH16/20/ERF2-like"/>
</dbReference>
<proteinExistence type="inferred from homology"/>
<evidence type="ECO:0000259" key="9">
    <source>
        <dbReference type="Pfam" id="PF01529"/>
    </source>
</evidence>
<dbReference type="EMBL" id="JAYRBN010000112">
    <property type="protein sequence ID" value="KAL2724625.1"/>
    <property type="molecule type" value="Genomic_DNA"/>
</dbReference>
<comment type="caution">
    <text evidence="10">The sequence shown here is derived from an EMBL/GenBank/DDBJ whole genome shotgun (WGS) entry which is preliminary data.</text>
</comment>
<feature type="domain" description="Bacterial surface antigen (D15)" evidence="8">
    <location>
        <begin position="166"/>
        <end position="484"/>
    </location>
</feature>
<comment type="catalytic activity">
    <reaction evidence="7">
        <text>L-cysteinyl-[protein] + hexadecanoyl-CoA = S-hexadecanoyl-L-cysteinyl-[protein] + CoA</text>
        <dbReference type="Rhea" id="RHEA:36683"/>
        <dbReference type="Rhea" id="RHEA-COMP:10131"/>
        <dbReference type="Rhea" id="RHEA-COMP:11032"/>
        <dbReference type="ChEBI" id="CHEBI:29950"/>
        <dbReference type="ChEBI" id="CHEBI:57287"/>
        <dbReference type="ChEBI" id="CHEBI:57379"/>
        <dbReference type="ChEBI" id="CHEBI:74151"/>
        <dbReference type="EC" id="2.3.1.225"/>
    </reaction>
</comment>
<dbReference type="Pfam" id="PF01529">
    <property type="entry name" value="DHHC"/>
    <property type="match status" value="1"/>
</dbReference>
<keyword evidence="4 7" id="KW-1133">Transmembrane helix</keyword>
<evidence type="ECO:0000256" key="4">
    <source>
        <dbReference type="ARBA" id="ARBA00022989"/>
    </source>
</evidence>
<gene>
    <name evidence="10" type="ORF">V1477_018486</name>
</gene>
<sequence length="843" mass="95419">MGTVYAKDQGTPKNMDQHFTSKMMHKKQNELQDSHYNKEQDFEKHQNMQTRVIHLQTIKARVDKIHIDGLGRTKDDIIKSQVSELFKAHDFQEVIMRAHKVRGKLEALGCFKNIGIFIDISEGPNATPEGVEVTFTVREMKRLMGSVNTMVGNNEGSVIIGAKAPNIFGRGEKVQVEYAYGNKSSTNINISAIKPLLDDWLHTILTGSLYSTSSDFPWSGYTERDNGLLLDVACNSGAINILKHNFQYEASFRQVSCSRQASFSVREQCGPSLKSALRHICSLDKRDAKLFPTRGNLIQFSSEVAGLGGDIGFIKNELLMQSNWSPHKYLTFQLAAQAGLLRSINNDMKISIIDHFFLGGPLNVRGFDIRGCGPRNEGNAVGGDVYWAAALHVYTPLPFRPGRNGFGDLFKLHGFINGGNLSNFTAKLANNYKENMKIFTDNVRCSVGAGIAMELGSVARVELNVIMPLLFVRNDALRQFQFGMIKIITMMTIHCSRQCWPPEESFGAKVNFCLFFILSGCTLFHFISAISEGPGFLPLKWMPEKITDTQFLQYCTICQGYKAPRSHHCRKCNRCVLKMDHHCPWINNCVGHHNHGHFTAFLASAVGGCSISVFILFSWVVTLLSVKPIPFPSPPFFILVLVIFTIGLSIGVILTVGMLLFFQMKAILTNKTEIEDWIVEKAYHRRFGTDEKFVYPYSKGWLFNMKQVFTWDCSPVGDGIHWPVIDSCDQFTLTKEQLVQKVDKRKRARKFRIIEPSYGSWVPIRYGCGVLCNPPYTDETRIKLNVGDVVIVTRWRRYWLFGEKEQETVNDVPVKRIRGWFPRPCAIEIIENSQYSFKSSKSD</sequence>
<evidence type="ECO:0000259" key="8">
    <source>
        <dbReference type="Pfam" id="PF01103"/>
    </source>
</evidence>
<dbReference type="EC" id="2.3.1.225" evidence="7"/>
<comment type="subcellular location">
    <subcellularLocation>
        <location evidence="1">Membrane</location>
        <topology evidence="1">Multi-pass membrane protein</topology>
    </subcellularLocation>
</comment>
<evidence type="ECO:0000256" key="7">
    <source>
        <dbReference type="RuleBase" id="RU079119"/>
    </source>
</evidence>
<comment type="similarity">
    <text evidence="7">Belongs to the DHHC palmitoyltransferase family.</text>
</comment>
<feature type="transmembrane region" description="Helical" evidence="7">
    <location>
        <begin position="600"/>
        <end position="624"/>
    </location>
</feature>
<keyword evidence="5 7" id="KW-0472">Membrane</keyword>
<evidence type="ECO:0000256" key="6">
    <source>
        <dbReference type="ARBA" id="ARBA00023315"/>
    </source>
</evidence>
<dbReference type="Proteomes" id="UP001607303">
    <property type="component" value="Unassembled WGS sequence"/>
</dbReference>
<keyword evidence="11" id="KW-1185">Reference proteome</keyword>
<dbReference type="Gene3D" id="2.40.160.50">
    <property type="entry name" value="membrane protein fhac: a member of the omp85/tpsb transporter family"/>
    <property type="match status" value="1"/>
</dbReference>
<evidence type="ECO:0000256" key="1">
    <source>
        <dbReference type="ARBA" id="ARBA00004141"/>
    </source>
</evidence>
<name>A0ABD2AY52_VESMC</name>
<evidence type="ECO:0000256" key="2">
    <source>
        <dbReference type="ARBA" id="ARBA00022679"/>
    </source>
</evidence>
<keyword evidence="6 7" id="KW-0012">Acyltransferase</keyword>
<reference evidence="10 11" key="1">
    <citation type="journal article" date="2024" name="Ann. Entomol. Soc. Am.">
        <title>Genomic analyses of the southern and eastern yellowjacket wasps (Hymenoptera: Vespidae) reveal evolutionary signatures of social life.</title>
        <authorList>
            <person name="Catto M.A."/>
            <person name="Caine P.B."/>
            <person name="Orr S.E."/>
            <person name="Hunt B.G."/>
            <person name="Goodisman M.A.D."/>
        </authorList>
    </citation>
    <scope>NUCLEOTIDE SEQUENCE [LARGE SCALE GENOMIC DNA]</scope>
    <source>
        <strain evidence="10">232</strain>
        <tissue evidence="10">Head and thorax</tissue>
    </source>
</reference>
<dbReference type="GO" id="GO:0019706">
    <property type="term" value="F:protein-cysteine S-palmitoyltransferase activity"/>
    <property type="evidence" value="ECO:0007669"/>
    <property type="project" value="UniProtKB-EC"/>
</dbReference>
<feature type="domain" description="Palmitoyltransferase DHHC" evidence="9">
    <location>
        <begin position="551"/>
        <end position="677"/>
    </location>
</feature>
<dbReference type="InterPro" id="IPR000184">
    <property type="entry name" value="Bac_surfAg_D15"/>
</dbReference>
<keyword evidence="2 7" id="KW-0808">Transferase</keyword>
<protein>
    <recommendedName>
        <fullName evidence="7">Palmitoyltransferase</fullName>
        <ecNumber evidence="7">2.3.1.225</ecNumber>
    </recommendedName>
</protein>
<dbReference type="PANTHER" id="PTHR12246">
    <property type="entry name" value="PALMITOYLTRANSFERASE ZDHHC16"/>
    <property type="match status" value="1"/>
</dbReference>
<dbReference type="PROSITE" id="PS50216">
    <property type="entry name" value="DHHC"/>
    <property type="match status" value="1"/>
</dbReference>
<dbReference type="AlphaFoldDB" id="A0ABD2AY52"/>
<feature type="transmembrane region" description="Helical" evidence="7">
    <location>
        <begin position="636"/>
        <end position="662"/>
    </location>
</feature>
<comment type="domain">
    <text evidence="7">The DHHC domain is required for palmitoyltransferase activity.</text>
</comment>
<dbReference type="Pfam" id="PF01103">
    <property type="entry name" value="Omp85"/>
    <property type="match status" value="1"/>
</dbReference>
<accession>A0ABD2AY52</accession>
<organism evidence="10 11">
    <name type="scientific">Vespula maculifrons</name>
    <name type="common">Eastern yellow jacket</name>
    <name type="synonym">Wasp</name>
    <dbReference type="NCBI Taxonomy" id="7453"/>
    <lineage>
        <taxon>Eukaryota</taxon>
        <taxon>Metazoa</taxon>
        <taxon>Ecdysozoa</taxon>
        <taxon>Arthropoda</taxon>
        <taxon>Hexapoda</taxon>
        <taxon>Insecta</taxon>
        <taxon>Pterygota</taxon>
        <taxon>Neoptera</taxon>
        <taxon>Endopterygota</taxon>
        <taxon>Hymenoptera</taxon>
        <taxon>Apocrita</taxon>
        <taxon>Aculeata</taxon>
        <taxon>Vespoidea</taxon>
        <taxon>Vespidae</taxon>
        <taxon>Vespinae</taxon>
        <taxon>Vespula</taxon>
    </lineage>
</organism>